<proteinExistence type="predicted"/>
<evidence type="ECO:0000313" key="2">
    <source>
        <dbReference type="Proteomes" id="UP000245697"/>
    </source>
</evidence>
<dbReference type="EMBL" id="QGGR01000036">
    <property type="protein sequence ID" value="PWK30811.1"/>
    <property type="molecule type" value="Genomic_DNA"/>
</dbReference>
<evidence type="ECO:0000313" key="1">
    <source>
        <dbReference type="EMBL" id="PWK30811.1"/>
    </source>
</evidence>
<sequence>MTTTKRPPRPYTPSAAEQHAEWLGLLRPEGPFLTLPALTEALPHGLDTVPDTVRDRIRRAWAELQDAPDLLGPGWFELVLGELLRFPSSADRRVHPSS</sequence>
<dbReference type="OrthoDB" id="2594539at2"/>
<dbReference type="AlphaFoldDB" id="A0A316EKE8"/>
<protein>
    <submittedName>
        <fullName evidence="1">Uncharacterized protein</fullName>
    </submittedName>
</protein>
<dbReference type="Proteomes" id="UP000245697">
    <property type="component" value="Unassembled WGS sequence"/>
</dbReference>
<dbReference type="RefSeq" id="WP_146246729.1">
    <property type="nucleotide sequence ID" value="NZ_BONA01000092.1"/>
</dbReference>
<accession>A0A316EKE8</accession>
<reference evidence="1 2" key="1">
    <citation type="submission" date="2018-05" db="EMBL/GenBank/DDBJ databases">
        <title>Genomic Encyclopedia of Archaeal and Bacterial Type Strains, Phase II (KMG-II): from individual species to whole genera.</title>
        <authorList>
            <person name="Goeker M."/>
        </authorList>
    </citation>
    <scope>NUCLEOTIDE SEQUENCE [LARGE SCALE GENOMIC DNA]</scope>
    <source>
        <strain evidence="1 2">DSM 45184</strain>
    </source>
</reference>
<gene>
    <name evidence="1" type="ORF">BC793_13633</name>
</gene>
<keyword evidence="2" id="KW-1185">Reference proteome</keyword>
<comment type="caution">
    <text evidence="1">The sequence shown here is derived from an EMBL/GenBank/DDBJ whole genome shotgun (WGS) entry which is preliminary data.</text>
</comment>
<name>A0A316EKE8_9ACTN</name>
<organism evidence="1 2">
    <name type="scientific">Actinoplanes xinjiangensis</name>
    <dbReference type="NCBI Taxonomy" id="512350"/>
    <lineage>
        <taxon>Bacteria</taxon>
        <taxon>Bacillati</taxon>
        <taxon>Actinomycetota</taxon>
        <taxon>Actinomycetes</taxon>
        <taxon>Micromonosporales</taxon>
        <taxon>Micromonosporaceae</taxon>
        <taxon>Actinoplanes</taxon>
    </lineage>
</organism>